<reference evidence="1 2" key="1">
    <citation type="submission" date="2019-10" db="EMBL/GenBank/DDBJ databases">
        <authorList>
            <person name="Palmer J.M."/>
        </authorList>
    </citation>
    <scope>NUCLEOTIDE SEQUENCE [LARGE SCALE GENOMIC DNA]</scope>
    <source>
        <strain evidence="1 2">TWF506</strain>
    </source>
</reference>
<protein>
    <submittedName>
        <fullName evidence="1">Uncharacterized protein</fullName>
    </submittedName>
</protein>
<gene>
    <name evidence="1" type="ORF">TWF506_009222</name>
</gene>
<dbReference type="EMBL" id="JAVHJM010000006">
    <property type="protein sequence ID" value="KAK6513059.1"/>
    <property type="molecule type" value="Genomic_DNA"/>
</dbReference>
<proteinExistence type="predicted"/>
<comment type="caution">
    <text evidence="1">The sequence shown here is derived from an EMBL/GenBank/DDBJ whole genome shotgun (WGS) entry which is preliminary data.</text>
</comment>
<evidence type="ECO:0000313" key="2">
    <source>
        <dbReference type="Proteomes" id="UP001307849"/>
    </source>
</evidence>
<organism evidence="1 2">
    <name type="scientific">Arthrobotrys conoides</name>
    <dbReference type="NCBI Taxonomy" id="74498"/>
    <lineage>
        <taxon>Eukaryota</taxon>
        <taxon>Fungi</taxon>
        <taxon>Dikarya</taxon>
        <taxon>Ascomycota</taxon>
        <taxon>Pezizomycotina</taxon>
        <taxon>Orbiliomycetes</taxon>
        <taxon>Orbiliales</taxon>
        <taxon>Orbiliaceae</taxon>
        <taxon>Arthrobotrys</taxon>
    </lineage>
</organism>
<evidence type="ECO:0000313" key="1">
    <source>
        <dbReference type="EMBL" id="KAK6513059.1"/>
    </source>
</evidence>
<keyword evidence="2" id="KW-1185">Reference proteome</keyword>
<name>A0AAN8RM57_9PEZI</name>
<dbReference type="Proteomes" id="UP001307849">
    <property type="component" value="Unassembled WGS sequence"/>
</dbReference>
<accession>A0AAN8RM57</accession>
<sequence>MGQYWSAWYDELVMYEPTVRYPGAPYDHMNISGLYGDERGWENIQVLFFKAGDSESLLYELRKSDIIGLITEDGSARQSERNFVNFSYAGSKRALYIIGEDEISASILREHGHSYMAVYPEKYRGYVPYFIGCDQFQDEEFSRPRRLAARKQKRYI</sequence>
<dbReference type="AlphaFoldDB" id="A0AAN8RM57"/>